<feature type="signal peptide" evidence="8">
    <location>
        <begin position="1"/>
        <end position="27"/>
    </location>
</feature>
<organism evidence="10 11">
    <name type="scientific">Umbra pygmaea</name>
    <name type="common">Eastern mudminnow</name>
    <dbReference type="NCBI Taxonomy" id="75934"/>
    <lineage>
        <taxon>Eukaryota</taxon>
        <taxon>Metazoa</taxon>
        <taxon>Chordata</taxon>
        <taxon>Craniata</taxon>
        <taxon>Vertebrata</taxon>
        <taxon>Euteleostomi</taxon>
        <taxon>Actinopterygii</taxon>
        <taxon>Neopterygii</taxon>
        <taxon>Teleostei</taxon>
        <taxon>Protacanthopterygii</taxon>
        <taxon>Esociformes</taxon>
        <taxon>Umbridae</taxon>
        <taxon>Umbra</taxon>
    </lineage>
</organism>
<feature type="compositionally biased region" description="Low complexity" evidence="6">
    <location>
        <begin position="278"/>
        <end position="287"/>
    </location>
</feature>
<keyword evidence="3" id="KW-0677">Repeat</keyword>
<keyword evidence="2 8" id="KW-0732">Signal</keyword>
<keyword evidence="4 5" id="KW-1015">Disulfide bond</keyword>
<dbReference type="SUPFAM" id="SSF57535">
    <property type="entry name" value="Complement control module/SCR domain"/>
    <property type="match status" value="4"/>
</dbReference>
<proteinExistence type="predicted"/>
<feature type="chain" id="PRO_5044802220" description="Sushi domain-containing protein" evidence="8">
    <location>
        <begin position="28"/>
        <end position="413"/>
    </location>
</feature>
<feature type="domain" description="Sushi" evidence="9">
    <location>
        <begin position="210"/>
        <end position="269"/>
    </location>
</feature>
<evidence type="ECO:0000256" key="7">
    <source>
        <dbReference type="SAM" id="Phobius"/>
    </source>
</evidence>
<dbReference type="PANTHER" id="PTHR45656:SF15">
    <property type="entry name" value="SUSHI DOMAIN-CONTAINING PROTEIN"/>
    <property type="match status" value="1"/>
</dbReference>
<evidence type="ECO:0000259" key="9">
    <source>
        <dbReference type="PROSITE" id="PS50923"/>
    </source>
</evidence>
<feature type="domain" description="Sushi" evidence="9">
    <location>
        <begin position="91"/>
        <end position="148"/>
    </location>
</feature>
<feature type="region of interest" description="Disordered" evidence="6">
    <location>
        <begin position="267"/>
        <end position="314"/>
    </location>
</feature>
<keyword evidence="7" id="KW-1133">Transmembrane helix</keyword>
<reference evidence="10 11" key="1">
    <citation type="submission" date="2024-06" db="EMBL/GenBank/DDBJ databases">
        <authorList>
            <person name="Pan Q."/>
            <person name="Wen M."/>
            <person name="Jouanno E."/>
            <person name="Zahm M."/>
            <person name="Klopp C."/>
            <person name="Cabau C."/>
            <person name="Louis A."/>
            <person name="Berthelot C."/>
            <person name="Parey E."/>
            <person name="Roest Crollius H."/>
            <person name="Montfort J."/>
            <person name="Robinson-Rechavi M."/>
            <person name="Bouchez O."/>
            <person name="Lampietro C."/>
            <person name="Lopez Roques C."/>
            <person name="Donnadieu C."/>
            <person name="Postlethwait J."/>
            <person name="Bobe J."/>
            <person name="Verreycken H."/>
            <person name="Guiguen Y."/>
        </authorList>
    </citation>
    <scope>NUCLEOTIDE SEQUENCE [LARGE SCALE GENOMIC DNA]</scope>
    <source>
        <strain evidence="10">Up_M1</strain>
        <tissue evidence="10">Testis</tissue>
    </source>
</reference>
<feature type="disulfide bond" evidence="5">
    <location>
        <begin position="151"/>
        <end position="194"/>
    </location>
</feature>
<dbReference type="Gene3D" id="2.10.70.10">
    <property type="entry name" value="Complement Module, domain 1"/>
    <property type="match status" value="4"/>
</dbReference>
<feature type="domain" description="Sushi" evidence="9">
    <location>
        <begin position="28"/>
        <end position="90"/>
    </location>
</feature>
<feature type="disulfide bond" evidence="5">
    <location>
        <begin position="180"/>
        <end position="207"/>
    </location>
</feature>
<feature type="compositionally biased region" description="Basic and acidic residues" evidence="6">
    <location>
        <begin position="288"/>
        <end position="314"/>
    </location>
</feature>
<evidence type="ECO:0000313" key="10">
    <source>
        <dbReference type="EMBL" id="KAL1020685.1"/>
    </source>
</evidence>
<evidence type="ECO:0000256" key="3">
    <source>
        <dbReference type="ARBA" id="ARBA00022737"/>
    </source>
</evidence>
<dbReference type="InterPro" id="IPR000436">
    <property type="entry name" value="Sushi_SCR_CCP_dom"/>
</dbReference>
<feature type="transmembrane region" description="Helical" evidence="7">
    <location>
        <begin position="320"/>
        <end position="341"/>
    </location>
</feature>
<feature type="disulfide bond" evidence="5">
    <location>
        <begin position="240"/>
        <end position="267"/>
    </location>
</feature>
<evidence type="ECO:0000313" key="11">
    <source>
        <dbReference type="Proteomes" id="UP001557470"/>
    </source>
</evidence>
<name>A0ABD0XY60_UMBPY</name>
<gene>
    <name evidence="10" type="ORF">UPYG_G00003320</name>
</gene>
<comment type="caution">
    <text evidence="10">The sequence shown here is derived from an EMBL/GenBank/DDBJ whole genome shotgun (WGS) entry which is preliminary data.</text>
</comment>
<feature type="domain" description="Sushi" evidence="9">
    <location>
        <begin position="149"/>
        <end position="209"/>
    </location>
</feature>
<dbReference type="CDD" id="cd00033">
    <property type="entry name" value="CCP"/>
    <property type="match status" value="4"/>
</dbReference>
<keyword evidence="7" id="KW-0812">Transmembrane</keyword>
<dbReference type="InterPro" id="IPR051277">
    <property type="entry name" value="SEZ6_CSMD_C4BPB_Regulators"/>
</dbReference>
<dbReference type="Proteomes" id="UP001557470">
    <property type="component" value="Unassembled WGS sequence"/>
</dbReference>
<evidence type="ECO:0000256" key="2">
    <source>
        <dbReference type="ARBA" id="ARBA00022729"/>
    </source>
</evidence>
<dbReference type="SMART" id="SM00032">
    <property type="entry name" value="CCP"/>
    <property type="match status" value="4"/>
</dbReference>
<keyword evidence="7" id="KW-0472">Membrane</keyword>
<accession>A0ABD0XY60</accession>
<evidence type="ECO:0000256" key="6">
    <source>
        <dbReference type="SAM" id="MobiDB-lite"/>
    </source>
</evidence>
<dbReference type="Pfam" id="PF00084">
    <property type="entry name" value="Sushi"/>
    <property type="match status" value="4"/>
</dbReference>
<dbReference type="PROSITE" id="PS50923">
    <property type="entry name" value="SUSHI"/>
    <property type="match status" value="4"/>
</dbReference>
<keyword evidence="11" id="KW-1185">Reference proteome</keyword>
<protein>
    <recommendedName>
        <fullName evidence="9">Sushi domain-containing protein</fullName>
    </recommendedName>
</protein>
<dbReference type="InterPro" id="IPR035976">
    <property type="entry name" value="Sushi/SCR/CCP_sf"/>
</dbReference>
<keyword evidence="1 5" id="KW-0768">Sushi</keyword>
<evidence type="ECO:0000256" key="1">
    <source>
        <dbReference type="ARBA" id="ARBA00022659"/>
    </source>
</evidence>
<feature type="disulfide bond" evidence="5">
    <location>
        <begin position="61"/>
        <end position="88"/>
    </location>
</feature>
<dbReference type="FunFam" id="2.10.70.10:FF:000014">
    <property type="entry name" value="Membrane cofactor protein"/>
    <property type="match status" value="1"/>
</dbReference>
<dbReference type="EMBL" id="JAGEUA010000001">
    <property type="protein sequence ID" value="KAL1020685.1"/>
    <property type="molecule type" value="Genomic_DNA"/>
</dbReference>
<comment type="caution">
    <text evidence="5">Lacks conserved residue(s) required for the propagation of feature annotation.</text>
</comment>
<evidence type="ECO:0000256" key="8">
    <source>
        <dbReference type="SAM" id="SignalP"/>
    </source>
</evidence>
<evidence type="ECO:0000256" key="4">
    <source>
        <dbReference type="ARBA" id="ARBA00023157"/>
    </source>
</evidence>
<dbReference type="AlphaFoldDB" id="A0ABD0XY60"/>
<dbReference type="PANTHER" id="PTHR45656">
    <property type="entry name" value="PROTEIN CBR-CLEC-78"/>
    <property type="match status" value="1"/>
</dbReference>
<sequence length="413" mass="44971">MQPLTVCSWMFTVWMIQLALVVLTIQAQDCTKPTGGSNMVLSDAYINQDTFPNGQQVTFKCSIGYTSAEGSAKITCNAGGWSQLYLKCKPKSCGPPGEIDNGQFDLSEGISFGATVTAICNPGYFIVGSDTRMCLDAGWSGRVPVCEVVKCGPPPRIINGGPESPPEEEYKYQDVVVYGCDKDFTMNGTNSIMCSESGKFEPSPPQCLKVLCKTPSVENGYRSGGGPPPYRYRSYVTFACNTGYQLEGEASLTCGINSTWSHDYPTCEAIRPTPKPPTTSTTTTTTTTKRDTTKEEREANPTDSPDEPKDEPRESNTWKIVLGVVAGLVGCLTGIIGFVIYKKSTRFRGLVSVLVGFVEVRGLGHLVIQKKYSHDDQCFWVTALDVATREMWPLKPVKKGCSWSLQPCAKSSS</sequence>
<evidence type="ECO:0000256" key="5">
    <source>
        <dbReference type="PROSITE-ProRule" id="PRU00302"/>
    </source>
</evidence>